<dbReference type="PANTHER" id="PTHR46577:SF1">
    <property type="entry name" value="HTH-TYPE TRANSCRIPTIONAL REGULATORY PROTEIN GABR"/>
    <property type="match status" value="1"/>
</dbReference>
<comment type="similarity">
    <text evidence="1">In the C-terminal section; belongs to the class-I pyridoxal-phosphate-dependent aminotransferase family.</text>
</comment>
<dbReference type="InterPro" id="IPR004839">
    <property type="entry name" value="Aminotransferase_I/II_large"/>
</dbReference>
<dbReference type="Proteomes" id="UP001595952">
    <property type="component" value="Unassembled WGS sequence"/>
</dbReference>
<dbReference type="SUPFAM" id="SSF46785">
    <property type="entry name" value="Winged helix' DNA-binding domain"/>
    <property type="match status" value="1"/>
</dbReference>
<dbReference type="Gene3D" id="1.10.10.10">
    <property type="entry name" value="Winged helix-like DNA-binding domain superfamily/Winged helix DNA-binding domain"/>
    <property type="match status" value="1"/>
</dbReference>
<keyword evidence="5" id="KW-0804">Transcription</keyword>
<evidence type="ECO:0000256" key="2">
    <source>
        <dbReference type="ARBA" id="ARBA00022898"/>
    </source>
</evidence>
<gene>
    <name evidence="7" type="ORF">ACFO0D_05540</name>
</gene>
<dbReference type="InterPro" id="IPR036388">
    <property type="entry name" value="WH-like_DNA-bd_sf"/>
</dbReference>
<feature type="domain" description="HTH gntR-type" evidence="6">
    <location>
        <begin position="1"/>
        <end position="61"/>
    </location>
</feature>
<dbReference type="InterPro" id="IPR036390">
    <property type="entry name" value="WH_DNA-bd_sf"/>
</dbReference>
<dbReference type="GO" id="GO:0008483">
    <property type="term" value="F:transaminase activity"/>
    <property type="evidence" value="ECO:0007669"/>
    <property type="project" value="UniProtKB-KW"/>
</dbReference>
<dbReference type="CDD" id="cd07377">
    <property type="entry name" value="WHTH_GntR"/>
    <property type="match status" value="1"/>
</dbReference>
<dbReference type="RefSeq" id="WP_380060830.1">
    <property type="nucleotide sequence ID" value="NZ_JBHSEI010000002.1"/>
</dbReference>
<dbReference type="CDD" id="cd00609">
    <property type="entry name" value="AAT_like"/>
    <property type="match status" value="1"/>
</dbReference>
<dbReference type="InterPro" id="IPR000524">
    <property type="entry name" value="Tscrpt_reg_HTH_GntR"/>
</dbReference>
<comment type="caution">
    <text evidence="7">The sequence shown here is derived from an EMBL/GenBank/DDBJ whole genome shotgun (WGS) entry which is preliminary data.</text>
</comment>
<dbReference type="Pfam" id="PF00392">
    <property type="entry name" value="GntR"/>
    <property type="match status" value="1"/>
</dbReference>
<dbReference type="Pfam" id="PF00155">
    <property type="entry name" value="Aminotran_1_2"/>
    <property type="match status" value="1"/>
</dbReference>
<evidence type="ECO:0000259" key="6">
    <source>
        <dbReference type="PROSITE" id="PS50949"/>
    </source>
</evidence>
<name>A0ABV9I635_9DEIO</name>
<keyword evidence="8" id="KW-1185">Reference proteome</keyword>
<keyword evidence="7" id="KW-0032">Aminotransferase</keyword>
<dbReference type="PANTHER" id="PTHR46577">
    <property type="entry name" value="HTH-TYPE TRANSCRIPTIONAL REGULATORY PROTEIN GABR"/>
    <property type="match status" value="1"/>
</dbReference>
<evidence type="ECO:0000256" key="3">
    <source>
        <dbReference type="ARBA" id="ARBA00023015"/>
    </source>
</evidence>
<dbReference type="PROSITE" id="PS50949">
    <property type="entry name" value="HTH_GNTR"/>
    <property type="match status" value="1"/>
</dbReference>
<dbReference type="SUPFAM" id="SSF53383">
    <property type="entry name" value="PLP-dependent transferases"/>
    <property type="match status" value="1"/>
</dbReference>
<protein>
    <submittedName>
        <fullName evidence="7">PLP-dependent aminotransferase family protein</fullName>
    </submittedName>
</protein>
<keyword evidence="3" id="KW-0805">Transcription regulation</keyword>
<evidence type="ECO:0000256" key="5">
    <source>
        <dbReference type="ARBA" id="ARBA00023163"/>
    </source>
</evidence>
<evidence type="ECO:0000256" key="1">
    <source>
        <dbReference type="ARBA" id="ARBA00005384"/>
    </source>
</evidence>
<keyword evidence="2" id="KW-0663">Pyridoxal phosphate</keyword>
<dbReference type="Gene3D" id="3.40.640.10">
    <property type="entry name" value="Type I PLP-dependent aspartate aminotransferase-like (Major domain)"/>
    <property type="match status" value="1"/>
</dbReference>
<sequence>MQLRAAVHAGALPPGLRLPGERNLAAELGVARGVVTEAYRLLAEWGVVEAAPGRGTRVTAAGGVPQANVTSRFLDDYTGVGPDPATPRLLSFLPGRTTTLPLDRRAWRQAWAEAARRPVPVEPPDPAGERELRLALAAYLSRVRGLVWPADHLIVTAGSLQAFQLILSSVPRPDDAVLMERVGYPLVHQAVQASRLRLIPAPVDTDGLLVSEALPGARLVYVTPSHQFPLGGRMSLERRHALLAWAQRHDALIVEDDYDGEVWHNVQPLPSLAQLDTEGRVLYLGTLSKVLTPSLRTGYLLAPPRWTDALVQARARLDSGHPVMVQWALTHLLTSGALDRHVARQRRWQQDVRGALLDSLNPLRAYSTLEGMQAGMHVCLTLHPPLDAALVAQRLLSHGVALSTLERMTLEGPVPNALLLAYGGLTAQQAREAAGRLVAVCQELLVRS</sequence>
<keyword evidence="7" id="KW-0808">Transferase</keyword>
<dbReference type="EMBL" id="JBHSEI010000002">
    <property type="protein sequence ID" value="MFC4637799.1"/>
    <property type="molecule type" value="Genomic_DNA"/>
</dbReference>
<dbReference type="InterPro" id="IPR051446">
    <property type="entry name" value="HTH_trans_reg/aminotransferase"/>
</dbReference>
<organism evidence="7 8">
    <name type="scientific">Deinococcus hohokamensis</name>
    <dbReference type="NCBI Taxonomy" id="309883"/>
    <lineage>
        <taxon>Bacteria</taxon>
        <taxon>Thermotogati</taxon>
        <taxon>Deinococcota</taxon>
        <taxon>Deinococci</taxon>
        <taxon>Deinococcales</taxon>
        <taxon>Deinococcaceae</taxon>
        <taxon>Deinococcus</taxon>
    </lineage>
</organism>
<evidence type="ECO:0000313" key="7">
    <source>
        <dbReference type="EMBL" id="MFC4637799.1"/>
    </source>
</evidence>
<evidence type="ECO:0000256" key="4">
    <source>
        <dbReference type="ARBA" id="ARBA00023125"/>
    </source>
</evidence>
<evidence type="ECO:0000313" key="8">
    <source>
        <dbReference type="Proteomes" id="UP001595952"/>
    </source>
</evidence>
<proteinExistence type="inferred from homology"/>
<dbReference type="InterPro" id="IPR015421">
    <property type="entry name" value="PyrdxlP-dep_Trfase_major"/>
</dbReference>
<dbReference type="InterPro" id="IPR015424">
    <property type="entry name" value="PyrdxlP-dep_Trfase"/>
</dbReference>
<reference evidence="8" key="1">
    <citation type="journal article" date="2019" name="Int. J. Syst. Evol. Microbiol.">
        <title>The Global Catalogue of Microorganisms (GCM) 10K type strain sequencing project: providing services to taxonomists for standard genome sequencing and annotation.</title>
        <authorList>
            <consortium name="The Broad Institute Genomics Platform"/>
            <consortium name="The Broad Institute Genome Sequencing Center for Infectious Disease"/>
            <person name="Wu L."/>
            <person name="Ma J."/>
        </authorList>
    </citation>
    <scope>NUCLEOTIDE SEQUENCE [LARGE SCALE GENOMIC DNA]</scope>
    <source>
        <strain evidence="8">CCUG 55995</strain>
    </source>
</reference>
<dbReference type="SMART" id="SM00345">
    <property type="entry name" value="HTH_GNTR"/>
    <property type="match status" value="1"/>
</dbReference>
<dbReference type="PRINTS" id="PR00035">
    <property type="entry name" value="HTHGNTR"/>
</dbReference>
<keyword evidence="4" id="KW-0238">DNA-binding</keyword>
<accession>A0ABV9I635</accession>